<dbReference type="SUPFAM" id="SSF56112">
    <property type="entry name" value="Protein kinase-like (PK-like)"/>
    <property type="match status" value="1"/>
</dbReference>
<dbReference type="PROSITE" id="PS50011">
    <property type="entry name" value="PROTEIN_KINASE_DOM"/>
    <property type="match status" value="1"/>
</dbReference>
<dbReference type="PROSITE" id="PS00107">
    <property type="entry name" value="PROTEIN_KINASE_ATP"/>
    <property type="match status" value="1"/>
</dbReference>
<keyword evidence="4" id="KW-0433">Leucine-rich repeat</keyword>
<evidence type="ECO:0000256" key="4">
    <source>
        <dbReference type="ARBA" id="ARBA00022614"/>
    </source>
</evidence>
<evidence type="ECO:0000259" key="19">
    <source>
        <dbReference type="PROSITE" id="PS50011"/>
    </source>
</evidence>
<evidence type="ECO:0000256" key="11">
    <source>
        <dbReference type="ARBA" id="ARBA00022840"/>
    </source>
</evidence>
<dbReference type="GO" id="GO:0005524">
    <property type="term" value="F:ATP binding"/>
    <property type="evidence" value="ECO:0007669"/>
    <property type="project" value="UniProtKB-UniRule"/>
</dbReference>
<organism evidence="20 21">
    <name type="scientific">Tripterygium wilfordii</name>
    <name type="common">Thunder God vine</name>
    <dbReference type="NCBI Taxonomy" id="458696"/>
    <lineage>
        <taxon>Eukaryota</taxon>
        <taxon>Viridiplantae</taxon>
        <taxon>Streptophyta</taxon>
        <taxon>Embryophyta</taxon>
        <taxon>Tracheophyta</taxon>
        <taxon>Spermatophyta</taxon>
        <taxon>Magnoliopsida</taxon>
        <taxon>eudicotyledons</taxon>
        <taxon>Gunneridae</taxon>
        <taxon>Pentapetalae</taxon>
        <taxon>rosids</taxon>
        <taxon>fabids</taxon>
        <taxon>Celastrales</taxon>
        <taxon>Celastraceae</taxon>
        <taxon>Tripterygium</taxon>
    </lineage>
</organism>
<evidence type="ECO:0000256" key="3">
    <source>
        <dbReference type="ARBA" id="ARBA00022527"/>
    </source>
</evidence>
<keyword evidence="14 20" id="KW-0675">Receptor</keyword>
<dbReference type="GO" id="GO:0004674">
    <property type="term" value="F:protein serine/threonine kinase activity"/>
    <property type="evidence" value="ECO:0007669"/>
    <property type="project" value="UniProtKB-KW"/>
</dbReference>
<evidence type="ECO:0000256" key="2">
    <source>
        <dbReference type="ARBA" id="ARBA00012513"/>
    </source>
</evidence>
<dbReference type="Pfam" id="PF07714">
    <property type="entry name" value="PK_Tyr_Ser-Thr"/>
    <property type="match status" value="1"/>
</dbReference>
<evidence type="ECO:0000256" key="8">
    <source>
        <dbReference type="ARBA" id="ARBA00022737"/>
    </source>
</evidence>
<evidence type="ECO:0000256" key="6">
    <source>
        <dbReference type="ARBA" id="ARBA00022692"/>
    </source>
</evidence>
<evidence type="ECO:0000256" key="5">
    <source>
        <dbReference type="ARBA" id="ARBA00022679"/>
    </source>
</evidence>
<evidence type="ECO:0000256" key="16">
    <source>
        <dbReference type="PROSITE-ProRule" id="PRU10141"/>
    </source>
</evidence>
<comment type="caution">
    <text evidence="20">The sequence shown here is derived from an EMBL/GenBank/DDBJ whole genome shotgun (WGS) entry which is preliminary data.</text>
</comment>
<dbReference type="PANTHER" id="PTHR47989:SF62">
    <property type="entry name" value="OS05G0423500 PROTEIN"/>
    <property type="match status" value="1"/>
</dbReference>
<dbReference type="InterPro" id="IPR008271">
    <property type="entry name" value="Ser/Thr_kinase_AS"/>
</dbReference>
<accession>A0A7J7CTT6</accession>
<dbReference type="EMBL" id="JAAARO010000013">
    <property type="protein sequence ID" value="KAF5737306.1"/>
    <property type="molecule type" value="Genomic_DNA"/>
</dbReference>
<feature type="region of interest" description="Disordered" evidence="17">
    <location>
        <begin position="489"/>
        <end position="512"/>
    </location>
</feature>
<dbReference type="FunFam" id="3.30.200.20:FF:000328">
    <property type="entry name" value="Leucine-rich repeat protein kinase family protein"/>
    <property type="match status" value="1"/>
</dbReference>
<dbReference type="InterPro" id="IPR011009">
    <property type="entry name" value="Kinase-like_dom_sf"/>
</dbReference>
<evidence type="ECO:0000256" key="7">
    <source>
        <dbReference type="ARBA" id="ARBA00022729"/>
    </source>
</evidence>
<evidence type="ECO:0000256" key="15">
    <source>
        <dbReference type="ARBA" id="ARBA00023180"/>
    </source>
</evidence>
<dbReference type="CDD" id="cd14066">
    <property type="entry name" value="STKc_IRAK"/>
    <property type="match status" value="1"/>
</dbReference>
<evidence type="ECO:0000256" key="18">
    <source>
        <dbReference type="SAM" id="Phobius"/>
    </source>
</evidence>
<feature type="transmembrane region" description="Helical" evidence="18">
    <location>
        <begin position="150"/>
        <end position="173"/>
    </location>
</feature>
<evidence type="ECO:0000256" key="17">
    <source>
        <dbReference type="SAM" id="MobiDB-lite"/>
    </source>
</evidence>
<dbReference type="FunFam" id="1.10.510.10:FF:000453">
    <property type="entry name" value="LRR receptor-like serine/threonine-protein kinase HSL2"/>
    <property type="match status" value="1"/>
</dbReference>
<dbReference type="Gene3D" id="1.10.510.10">
    <property type="entry name" value="Transferase(Phosphotransferase) domain 1"/>
    <property type="match status" value="1"/>
</dbReference>
<evidence type="ECO:0000313" key="20">
    <source>
        <dbReference type="EMBL" id="KAF5737306.1"/>
    </source>
</evidence>
<protein>
    <recommendedName>
        <fullName evidence="2">non-specific serine/threonine protein kinase</fullName>
        <ecNumber evidence="2">2.7.11.1</ecNumber>
    </recommendedName>
</protein>
<keyword evidence="9 16" id="KW-0547">Nucleotide-binding</keyword>
<keyword evidence="11 16" id="KW-0067">ATP-binding</keyword>
<sequence length="544" mass="60388">MNCLPQSCPISDNFEYVPASPVDCFCAAPFGIGLRLRSPSISHFPPYIDDFMKYITSNLQLFPYQLAIDSYSWENGPRLRMFLKIFPPYSNTSHLFNDSEIQRISTYMATFLLPRNDTFGPYDLLNFTFLGPYEKFDLEPLKSAGLSKGALIGIVIGSFSGGVAIFLVIAVLFRKSHARHQNKTSRKQKFSKIPFRTGNIKEFDFKELELATGNFSITTQIGQGGYGKVYRGTVADGTVVAIKRAQQLSLHGQKEFFTEIEFLSRLHHRNLVSLVGYCHEEDEQMLVYEFMPNGSLHDILSGRFKKTLNFAMRLHIAMGSAKGILYLHTEADPPIIHRDIKATNILLDLKFNAKVSDFGISRLSPVQDTLGASAQISTAVKGTPGYVDPEYFLSHKLTQKSDVYSLGVVFLELLTGMKPISHGRNLVREVCTACQSGMMFSIIDGNMGPYPSECVKKFMALALKCCEDETDARPSMLEAVRELENISSMLPESDTIPSDSDTTTSGTADLAPLSIHSRGSSAYGTNDFLGSNLVSGVIPTIRPR</sequence>
<keyword evidence="8" id="KW-0677">Repeat</keyword>
<dbReference type="Gene3D" id="3.30.200.20">
    <property type="entry name" value="Phosphorylase Kinase, domain 1"/>
    <property type="match status" value="1"/>
</dbReference>
<evidence type="ECO:0000256" key="10">
    <source>
        <dbReference type="ARBA" id="ARBA00022777"/>
    </source>
</evidence>
<dbReference type="InParanoid" id="A0A7J7CTT6"/>
<keyword evidence="6 18" id="KW-0812">Transmembrane</keyword>
<evidence type="ECO:0000256" key="12">
    <source>
        <dbReference type="ARBA" id="ARBA00022989"/>
    </source>
</evidence>
<feature type="binding site" evidence="16">
    <location>
        <position position="243"/>
    </location>
    <ligand>
        <name>ATP</name>
        <dbReference type="ChEBI" id="CHEBI:30616"/>
    </ligand>
</feature>
<evidence type="ECO:0000256" key="9">
    <source>
        <dbReference type="ARBA" id="ARBA00022741"/>
    </source>
</evidence>
<keyword evidence="7" id="KW-0732">Signal</keyword>
<evidence type="ECO:0000313" key="21">
    <source>
        <dbReference type="Proteomes" id="UP000593562"/>
    </source>
</evidence>
<comment type="subcellular location">
    <subcellularLocation>
        <location evidence="1">Membrane</location>
        <topology evidence="1">Single-pass type I membrane protein</topology>
    </subcellularLocation>
</comment>
<keyword evidence="12 18" id="KW-1133">Transmembrane helix</keyword>
<feature type="compositionally biased region" description="Low complexity" evidence="17">
    <location>
        <begin position="493"/>
        <end position="509"/>
    </location>
</feature>
<keyword evidence="15" id="KW-0325">Glycoprotein</keyword>
<dbReference type="Proteomes" id="UP000593562">
    <property type="component" value="Unassembled WGS sequence"/>
</dbReference>
<evidence type="ECO:0000256" key="13">
    <source>
        <dbReference type="ARBA" id="ARBA00023136"/>
    </source>
</evidence>
<dbReference type="GO" id="GO:0016020">
    <property type="term" value="C:membrane"/>
    <property type="evidence" value="ECO:0007669"/>
    <property type="project" value="UniProtKB-SubCell"/>
</dbReference>
<feature type="domain" description="Protein kinase" evidence="19">
    <location>
        <begin position="215"/>
        <end position="490"/>
    </location>
</feature>
<keyword evidence="5" id="KW-0808">Transferase</keyword>
<gene>
    <name evidence="20" type="ORF">HS088_TW13G00185</name>
</gene>
<name>A0A7J7CTT6_TRIWF</name>
<dbReference type="PROSITE" id="PS00108">
    <property type="entry name" value="PROTEIN_KINASE_ST"/>
    <property type="match status" value="1"/>
</dbReference>
<dbReference type="EC" id="2.7.11.1" evidence="2"/>
<keyword evidence="10 20" id="KW-0418">Kinase</keyword>
<dbReference type="InterPro" id="IPR001245">
    <property type="entry name" value="Ser-Thr/Tyr_kinase_cat_dom"/>
</dbReference>
<dbReference type="SMART" id="SM00220">
    <property type="entry name" value="S_TKc"/>
    <property type="match status" value="1"/>
</dbReference>
<evidence type="ECO:0000256" key="1">
    <source>
        <dbReference type="ARBA" id="ARBA00004479"/>
    </source>
</evidence>
<evidence type="ECO:0000256" key="14">
    <source>
        <dbReference type="ARBA" id="ARBA00023170"/>
    </source>
</evidence>
<proteinExistence type="predicted"/>
<keyword evidence="3" id="KW-0723">Serine/threonine-protein kinase</keyword>
<dbReference type="InterPro" id="IPR017441">
    <property type="entry name" value="Protein_kinase_ATP_BS"/>
</dbReference>
<dbReference type="InterPro" id="IPR000719">
    <property type="entry name" value="Prot_kinase_dom"/>
</dbReference>
<reference evidence="20 21" key="1">
    <citation type="journal article" date="2020" name="Nat. Commun.">
        <title>Genome of Tripterygium wilfordii and identification of cytochrome P450 involved in triptolide biosynthesis.</title>
        <authorList>
            <person name="Tu L."/>
            <person name="Su P."/>
            <person name="Zhang Z."/>
            <person name="Gao L."/>
            <person name="Wang J."/>
            <person name="Hu T."/>
            <person name="Zhou J."/>
            <person name="Zhang Y."/>
            <person name="Zhao Y."/>
            <person name="Liu Y."/>
            <person name="Song Y."/>
            <person name="Tong Y."/>
            <person name="Lu Y."/>
            <person name="Yang J."/>
            <person name="Xu C."/>
            <person name="Jia M."/>
            <person name="Peters R.J."/>
            <person name="Huang L."/>
            <person name="Gao W."/>
        </authorList>
    </citation>
    <scope>NUCLEOTIDE SEQUENCE [LARGE SCALE GENOMIC DNA]</scope>
    <source>
        <strain evidence="21">cv. XIE 37</strain>
        <tissue evidence="20">Leaf</tissue>
    </source>
</reference>
<keyword evidence="13 18" id="KW-0472">Membrane</keyword>
<dbReference type="AlphaFoldDB" id="A0A7J7CTT6"/>
<dbReference type="PANTHER" id="PTHR47989">
    <property type="entry name" value="OS01G0750732 PROTEIN"/>
    <property type="match status" value="1"/>
</dbReference>
<keyword evidence="21" id="KW-1185">Reference proteome</keyword>